<dbReference type="Proteomes" id="UP000016843">
    <property type="component" value="Unassembled WGS sequence"/>
</dbReference>
<accession>U5BUF0</accession>
<protein>
    <submittedName>
        <fullName evidence="1">Uncharacterized protein</fullName>
    </submittedName>
</protein>
<evidence type="ECO:0000313" key="1">
    <source>
        <dbReference type="EMBL" id="ERM81498.1"/>
    </source>
</evidence>
<evidence type="ECO:0000313" key="2">
    <source>
        <dbReference type="Proteomes" id="UP000016843"/>
    </source>
</evidence>
<dbReference type="AlphaFoldDB" id="U5BUF0"/>
<organism evidence="1 2">
    <name type="scientific">Rhodonellum psychrophilum GCM71 = DSM 17998</name>
    <dbReference type="NCBI Taxonomy" id="1123057"/>
    <lineage>
        <taxon>Bacteria</taxon>
        <taxon>Pseudomonadati</taxon>
        <taxon>Bacteroidota</taxon>
        <taxon>Cytophagia</taxon>
        <taxon>Cytophagales</taxon>
        <taxon>Cytophagaceae</taxon>
        <taxon>Rhodonellum</taxon>
    </lineage>
</organism>
<proteinExistence type="predicted"/>
<keyword evidence="2" id="KW-1185">Reference proteome</keyword>
<sequence length="34" mass="3959">MQFESASKMNPGNSQMRMAVKISLGKHKKYKVRF</sequence>
<name>U5BUF0_9BACT</name>
<comment type="caution">
    <text evidence="1">The sequence shown here is derived from an EMBL/GenBank/DDBJ whole genome shotgun (WGS) entry which is preliminary data.</text>
</comment>
<gene>
    <name evidence="1" type="ORF">P872_10285</name>
</gene>
<reference evidence="1 2" key="1">
    <citation type="journal article" date="2013" name="Genome Announc.">
        <title>Draft Genome Sequence of the Psychrophilic and Alkaliphilic Rhodonellum psychrophilum Strain GCM71T.</title>
        <authorList>
            <person name="Hauptmann A.L."/>
            <person name="Glaring M.A."/>
            <person name="Hallin P.F."/>
            <person name="Prieme A."/>
            <person name="Stougaard P."/>
        </authorList>
    </citation>
    <scope>NUCLEOTIDE SEQUENCE [LARGE SCALE GENOMIC DNA]</scope>
    <source>
        <strain evidence="1 2">GCM71</strain>
    </source>
</reference>
<dbReference type="EMBL" id="AWXR01000049">
    <property type="protein sequence ID" value="ERM81498.1"/>
    <property type="molecule type" value="Genomic_DNA"/>
</dbReference>